<name>A0A2S6C1T3_9PEZI</name>
<dbReference type="GO" id="GO:0000166">
    <property type="term" value="F:nucleotide binding"/>
    <property type="evidence" value="ECO:0007669"/>
    <property type="project" value="InterPro"/>
</dbReference>
<dbReference type="SUPFAM" id="SSF55347">
    <property type="entry name" value="Glyceraldehyde-3-phosphate dehydrogenase-like, C-terminal domain"/>
    <property type="match status" value="1"/>
</dbReference>
<reference evidence="6" key="1">
    <citation type="journal article" date="2017" name="bioRxiv">
        <title>Conservation of a gene cluster reveals novel cercosporin biosynthetic mechanisms and extends production to the genus Colletotrichum.</title>
        <authorList>
            <person name="de Jonge R."/>
            <person name="Ebert M.K."/>
            <person name="Huitt-Roehl C.R."/>
            <person name="Pal P."/>
            <person name="Suttle J.C."/>
            <person name="Spanner R.E."/>
            <person name="Neubauer J.D."/>
            <person name="Jurick W.M.II."/>
            <person name="Stott K.A."/>
            <person name="Secor G.A."/>
            <person name="Thomma B.P.H.J."/>
            <person name="Van de Peer Y."/>
            <person name="Townsend C.A."/>
            <person name="Bolton M.D."/>
        </authorList>
    </citation>
    <scope>NUCLEOTIDE SEQUENCE [LARGE SCALE GENOMIC DNA]</scope>
    <source>
        <strain evidence="6">CBS538.71</strain>
    </source>
</reference>
<dbReference type="PANTHER" id="PTHR42840">
    <property type="entry name" value="NAD(P)-BINDING ROSSMANN-FOLD SUPERFAMILY PROTEIN-RELATED"/>
    <property type="match status" value="1"/>
</dbReference>
<comment type="similarity">
    <text evidence="1">Belongs to the Gfo/Idh/MocA family.</text>
</comment>
<gene>
    <name evidence="5" type="ORF">CBER1_00859</name>
</gene>
<dbReference type="InterPro" id="IPR055170">
    <property type="entry name" value="GFO_IDH_MocA-like_dom"/>
</dbReference>
<dbReference type="Pfam" id="PF22725">
    <property type="entry name" value="GFO_IDH_MocA_C3"/>
    <property type="match status" value="1"/>
</dbReference>
<sequence>MVRKLQVGVSGLGRMGARHALHFLERTPRADLVAAFDPDEKALAWAKDRLAPFGTKLYHDYEEFLKHPGLEAVVVAGITTQHAAQAVRAMEADKHVLCEKPLSTSIEVCENVLKVAQSKPHLTVMCAFSRRFDASYRDAARRVQNGDIGRPSILRSQTCDKHRDDDYFVQYAKFSGGIFVDANIHDIDLALWYFGQDSVVKSVTAVGINARLTELEKYQDVDNGIGIVEFYGGKIAYFYASRMMAAGQEDTTEIIGTHGKIVVNGNPRQNLVSLHESTGIRKDVPQTYYDRFEHAFVTESNEFTECVLDGTKPPFELAGAVAAVKIASALQKSLVTGKKIEYSESGEELVSEKARL</sequence>
<dbReference type="Gene3D" id="3.30.360.10">
    <property type="entry name" value="Dihydrodipicolinate Reductase, domain 2"/>
    <property type="match status" value="1"/>
</dbReference>
<dbReference type="PANTHER" id="PTHR42840:SF3">
    <property type="entry name" value="BINDING ROSSMANN FOLD OXIDOREDUCTASE, PUTATIVE (AFU_ORTHOLOGUE AFUA_2G10240)-RELATED"/>
    <property type="match status" value="1"/>
</dbReference>
<dbReference type="OrthoDB" id="446809at2759"/>
<accession>A0A2S6C1T3</accession>
<evidence type="ECO:0000256" key="2">
    <source>
        <dbReference type="ARBA" id="ARBA00023002"/>
    </source>
</evidence>
<dbReference type="InterPro" id="IPR036291">
    <property type="entry name" value="NAD(P)-bd_dom_sf"/>
</dbReference>
<comment type="caution">
    <text evidence="5">The sequence shown here is derived from an EMBL/GenBank/DDBJ whole genome shotgun (WGS) entry which is preliminary data.</text>
</comment>
<dbReference type="GO" id="GO:0016491">
    <property type="term" value="F:oxidoreductase activity"/>
    <property type="evidence" value="ECO:0007669"/>
    <property type="project" value="UniProtKB-KW"/>
</dbReference>
<feature type="domain" description="Gfo/Idh/MocA-like oxidoreductase N-terminal" evidence="3">
    <location>
        <begin position="6"/>
        <end position="121"/>
    </location>
</feature>
<dbReference type="STRING" id="357750.A0A2S6C1T3"/>
<dbReference type="GO" id="GO:0005737">
    <property type="term" value="C:cytoplasm"/>
    <property type="evidence" value="ECO:0007669"/>
    <property type="project" value="TreeGrafter"/>
</dbReference>
<proteinExistence type="inferred from homology"/>
<dbReference type="Gene3D" id="3.40.50.720">
    <property type="entry name" value="NAD(P)-binding Rossmann-like Domain"/>
    <property type="match status" value="1"/>
</dbReference>
<evidence type="ECO:0000313" key="6">
    <source>
        <dbReference type="Proteomes" id="UP000237631"/>
    </source>
</evidence>
<dbReference type="GO" id="GO:0006740">
    <property type="term" value="P:NADPH regeneration"/>
    <property type="evidence" value="ECO:0007669"/>
    <property type="project" value="TreeGrafter"/>
</dbReference>
<evidence type="ECO:0008006" key="7">
    <source>
        <dbReference type="Google" id="ProtNLM"/>
    </source>
</evidence>
<feature type="domain" description="GFO/IDH/MocA-like oxidoreductase" evidence="4">
    <location>
        <begin position="136"/>
        <end position="261"/>
    </location>
</feature>
<evidence type="ECO:0000256" key="1">
    <source>
        <dbReference type="ARBA" id="ARBA00010928"/>
    </source>
</evidence>
<evidence type="ECO:0000259" key="3">
    <source>
        <dbReference type="Pfam" id="PF01408"/>
    </source>
</evidence>
<dbReference type="SUPFAM" id="SSF51735">
    <property type="entry name" value="NAD(P)-binding Rossmann-fold domains"/>
    <property type="match status" value="1"/>
</dbReference>
<protein>
    <recommendedName>
        <fullName evidence="7">Gfo/Idh/MocA-like oxidoreductase N-terminal domain-containing protein</fullName>
    </recommendedName>
</protein>
<dbReference type="AlphaFoldDB" id="A0A2S6C1T3"/>
<dbReference type="EMBL" id="PNEN01000577">
    <property type="protein sequence ID" value="PPJ53698.1"/>
    <property type="molecule type" value="Genomic_DNA"/>
</dbReference>
<evidence type="ECO:0000259" key="4">
    <source>
        <dbReference type="Pfam" id="PF22725"/>
    </source>
</evidence>
<evidence type="ECO:0000313" key="5">
    <source>
        <dbReference type="EMBL" id="PPJ53698.1"/>
    </source>
</evidence>
<keyword evidence="6" id="KW-1185">Reference proteome</keyword>
<dbReference type="InterPro" id="IPR000683">
    <property type="entry name" value="Gfo/Idh/MocA-like_OxRdtase_N"/>
</dbReference>
<dbReference type="Pfam" id="PF01408">
    <property type="entry name" value="GFO_IDH_MocA"/>
    <property type="match status" value="1"/>
</dbReference>
<dbReference type="Proteomes" id="UP000237631">
    <property type="component" value="Unassembled WGS sequence"/>
</dbReference>
<keyword evidence="2" id="KW-0560">Oxidoreductase</keyword>
<organism evidence="5 6">
    <name type="scientific">Cercospora berteroae</name>
    <dbReference type="NCBI Taxonomy" id="357750"/>
    <lineage>
        <taxon>Eukaryota</taxon>
        <taxon>Fungi</taxon>
        <taxon>Dikarya</taxon>
        <taxon>Ascomycota</taxon>
        <taxon>Pezizomycotina</taxon>
        <taxon>Dothideomycetes</taxon>
        <taxon>Dothideomycetidae</taxon>
        <taxon>Mycosphaerellales</taxon>
        <taxon>Mycosphaerellaceae</taxon>
        <taxon>Cercospora</taxon>
    </lineage>
</organism>
<dbReference type="FunFam" id="3.30.360.10:FF:000017">
    <property type="entry name" value="Oxidoreductase family NAD-binding Rossmann fold"/>
    <property type="match status" value="1"/>
</dbReference>